<name>A0A840CGL5_9BACT</name>
<dbReference type="InterPro" id="IPR036388">
    <property type="entry name" value="WH-like_DNA-bd_sf"/>
</dbReference>
<comment type="caution">
    <text evidence="5">The sequence shown here is derived from an EMBL/GenBank/DDBJ whole genome shotgun (WGS) entry which is preliminary data.</text>
</comment>
<proteinExistence type="predicted"/>
<dbReference type="Gene3D" id="1.10.10.10">
    <property type="entry name" value="Winged helix-like DNA-binding domain superfamily/Winged helix DNA-binding domain"/>
    <property type="match status" value="1"/>
</dbReference>
<keyword evidence="1" id="KW-0597">Phosphoprotein</keyword>
<organism evidence="5 6">
    <name type="scientific">Dysgonomonas hofstadii</name>
    <dbReference type="NCBI Taxonomy" id="637886"/>
    <lineage>
        <taxon>Bacteria</taxon>
        <taxon>Pseudomonadati</taxon>
        <taxon>Bacteroidota</taxon>
        <taxon>Bacteroidia</taxon>
        <taxon>Bacteroidales</taxon>
        <taxon>Dysgonomonadaceae</taxon>
        <taxon>Dysgonomonas</taxon>
    </lineage>
</organism>
<dbReference type="GO" id="GO:0003677">
    <property type="term" value="F:DNA binding"/>
    <property type="evidence" value="ECO:0007669"/>
    <property type="project" value="UniProtKB-KW"/>
</dbReference>
<dbReference type="AlphaFoldDB" id="A0A840CGL5"/>
<dbReference type="PANTHER" id="PTHR43547">
    <property type="entry name" value="TWO-COMPONENT HISTIDINE KINASE"/>
    <property type="match status" value="1"/>
</dbReference>
<keyword evidence="2" id="KW-0472">Membrane</keyword>
<evidence type="ECO:0000256" key="2">
    <source>
        <dbReference type="SAM" id="Phobius"/>
    </source>
</evidence>
<keyword evidence="3" id="KW-0732">Signal</keyword>
<gene>
    <name evidence="5" type="ORF">GGR21_000246</name>
</gene>
<reference evidence="5 6" key="1">
    <citation type="submission" date="2020-08" db="EMBL/GenBank/DDBJ databases">
        <title>Genomic Encyclopedia of Type Strains, Phase IV (KMG-IV): sequencing the most valuable type-strain genomes for metagenomic binning, comparative biology and taxonomic classification.</title>
        <authorList>
            <person name="Goeker M."/>
        </authorList>
    </citation>
    <scope>NUCLEOTIDE SEQUENCE [LARGE SCALE GENOMIC DNA]</scope>
    <source>
        <strain evidence="5 6">DSM 104969</strain>
    </source>
</reference>
<sequence>MRNSIYLIILLFLFSPPGKASPVWQRTVINYERSQYKAGFQNWMIAQSVNGWMYYANSKGLLEFDGINWNLYPISINAVMRSLKIIDGRIFIGGSTEFGFFSPDEKGLLTYHSLSEKTTNWGGEVWNIVDGGNDIYFLSEHHIHIYNKTGGGIITIDAIIKIDCSTLYRGRLYIGTPEGIFYLNDNNMLSKLSSSSVLKGEKLVSVLPYDNKLLVTTARKGLYLLEENKIEKITSIADDFIRDNQLFCTSISGSKIALGSVQNGVLLFDLNNGSYKETFNLKNGLSNNTILSSFFDKDQNLWLGLDKGIGYVNLNSPIRPLFATTSPIGAGYCSIVYNGDFYLGTNQALYRVDKSGEYQLVNGSEGQIWSVMIIDNTLFSAGDNGIMVISPAGAYKIDVPGAWRVSPLAADQNKLIVSTYSGFSILKKENGRWNYSHKAPDFIDSCRGFIEDEENYTFWVVNTNSQIQKISYDAAFSRMLNRKLYTIKNARFDANNIFRKIDNNLVVCTTNGIYQYSRITDSFDRYPQLESMLDGPRYYEFLYADVYKNIWFVSDKQLKMLPYQNGYKGYYNWGLADELIDSYENVFMLDSAKAIVSVDNAFVRIDLAKRTDLPHDIKTYIRRLVSSRNDSIISFGNTENPVMLPYRLNSISVHYAATDYTRILNVLYTYRLKGLDDDWSVPAATTSKDYTNLPEGKYTFEVKAIVNGNISSAITYITFTIQPPWYRSVWAYLSYAALLILFLLVLYKKTVSKQKKIIHQKGEELIAQSKRFEAETRQKDEEIYELQHENLKNELKYKTQEINGYILNIIRKNEILENVKKDALNISKAIDEDKQLPIIRQKVMRLISQIDSNIEHDDDFEVFQSNFDLIHKDFFKQLDEKFPELTRNDKILCAYLNMNLSTKEIAPLLNISVRGVEVNRYRLRKKMNLDRDVSLSEFLQNLK</sequence>
<protein>
    <submittedName>
        <fullName evidence="5">Ligand-binding sensor domain-containing protein/DNA-binding CsgD family transcriptional regulator</fullName>
    </submittedName>
</protein>
<dbReference type="Proteomes" id="UP000555103">
    <property type="component" value="Unassembled WGS sequence"/>
</dbReference>
<evidence type="ECO:0000313" key="5">
    <source>
        <dbReference type="EMBL" id="MBB4034361.1"/>
    </source>
</evidence>
<dbReference type="PANTHER" id="PTHR43547:SF2">
    <property type="entry name" value="HYBRID SIGNAL TRANSDUCTION HISTIDINE KINASE C"/>
    <property type="match status" value="1"/>
</dbReference>
<keyword evidence="6" id="KW-1185">Reference proteome</keyword>
<dbReference type="InterPro" id="IPR013783">
    <property type="entry name" value="Ig-like_fold"/>
</dbReference>
<dbReference type="InterPro" id="IPR016032">
    <property type="entry name" value="Sig_transdc_resp-reg_C-effctor"/>
</dbReference>
<keyword evidence="5" id="KW-0238">DNA-binding</keyword>
<keyword evidence="2" id="KW-1133">Transmembrane helix</keyword>
<dbReference type="EMBL" id="JACIEP010000001">
    <property type="protein sequence ID" value="MBB4034361.1"/>
    <property type="molecule type" value="Genomic_DNA"/>
</dbReference>
<evidence type="ECO:0000313" key="6">
    <source>
        <dbReference type="Proteomes" id="UP000555103"/>
    </source>
</evidence>
<keyword evidence="2" id="KW-0812">Transmembrane</keyword>
<dbReference type="InterPro" id="IPR011123">
    <property type="entry name" value="Y_Y_Y"/>
</dbReference>
<evidence type="ECO:0000256" key="3">
    <source>
        <dbReference type="SAM" id="SignalP"/>
    </source>
</evidence>
<feature type="transmembrane region" description="Helical" evidence="2">
    <location>
        <begin position="729"/>
        <end position="747"/>
    </location>
</feature>
<dbReference type="RefSeq" id="WP_246347955.1">
    <property type="nucleotide sequence ID" value="NZ_JACIEP010000001.1"/>
</dbReference>
<feature type="domain" description="Two component regulator three Y" evidence="4">
    <location>
        <begin position="665"/>
        <end position="721"/>
    </location>
</feature>
<accession>A0A840CGL5</accession>
<dbReference type="GO" id="GO:0006355">
    <property type="term" value="P:regulation of DNA-templated transcription"/>
    <property type="evidence" value="ECO:0007669"/>
    <property type="project" value="InterPro"/>
</dbReference>
<feature type="chain" id="PRO_5032935454" evidence="3">
    <location>
        <begin position="21"/>
        <end position="943"/>
    </location>
</feature>
<evidence type="ECO:0000256" key="1">
    <source>
        <dbReference type="ARBA" id="ARBA00022553"/>
    </source>
</evidence>
<feature type="signal peptide" evidence="3">
    <location>
        <begin position="1"/>
        <end position="20"/>
    </location>
</feature>
<dbReference type="SUPFAM" id="SSF63829">
    <property type="entry name" value="Calcium-dependent phosphotriesterase"/>
    <property type="match status" value="1"/>
</dbReference>
<dbReference type="Gene3D" id="2.130.10.10">
    <property type="entry name" value="YVTN repeat-like/Quinoprotein amine dehydrogenase"/>
    <property type="match status" value="2"/>
</dbReference>
<dbReference type="Gene3D" id="2.60.40.10">
    <property type="entry name" value="Immunoglobulins"/>
    <property type="match status" value="1"/>
</dbReference>
<dbReference type="GO" id="GO:0000155">
    <property type="term" value="F:phosphorelay sensor kinase activity"/>
    <property type="evidence" value="ECO:0007669"/>
    <property type="project" value="TreeGrafter"/>
</dbReference>
<evidence type="ECO:0000259" key="4">
    <source>
        <dbReference type="Pfam" id="PF07495"/>
    </source>
</evidence>
<dbReference type="InterPro" id="IPR015943">
    <property type="entry name" value="WD40/YVTN_repeat-like_dom_sf"/>
</dbReference>
<dbReference type="SUPFAM" id="SSF46894">
    <property type="entry name" value="C-terminal effector domain of the bipartite response regulators"/>
    <property type="match status" value="1"/>
</dbReference>
<dbReference type="Pfam" id="PF07495">
    <property type="entry name" value="Y_Y_Y"/>
    <property type="match status" value="1"/>
</dbReference>